<dbReference type="GO" id="GO:0016020">
    <property type="term" value="C:membrane"/>
    <property type="evidence" value="ECO:0007669"/>
    <property type="project" value="UniProtKB-SubCell"/>
</dbReference>
<keyword evidence="4 6" id="KW-1133">Transmembrane helix</keyword>
<feature type="transmembrane region" description="Helical" evidence="6">
    <location>
        <begin position="71"/>
        <end position="91"/>
    </location>
</feature>
<evidence type="ECO:0000313" key="7">
    <source>
        <dbReference type="EMBL" id="OES45689.1"/>
    </source>
</evidence>
<comment type="similarity">
    <text evidence="2">Belongs to the TerC family.</text>
</comment>
<dbReference type="PANTHER" id="PTHR30238">
    <property type="entry name" value="MEMBRANE BOUND PREDICTED REDOX MODULATOR"/>
    <property type="match status" value="1"/>
</dbReference>
<comment type="subcellular location">
    <subcellularLocation>
        <location evidence="1">Membrane</location>
        <topology evidence="1">Multi-pass membrane protein</topology>
    </subcellularLocation>
</comment>
<feature type="transmembrane region" description="Helical" evidence="6">
    <location>
        <begin position="228"/>
        <end position="245"/>
    </location>
</feature>
<dbReference type="EMBL" id="MAMP01000012">
    <property type="protein sequence ID" value="OES45689.1"/>
    <property type="molecule type" value="Genomic_DNA"/>
</dbReference>
<comment type="caution">
    <text evidence="7">The sequence shown here is derived from an EMBL/GenBank/DDBJ whole genome shotgun (WGS) entry which is preliminary data.</text>
</comment>
<keyword evidence="5 6" id="KW-0472">Membrane</keyword>
<evidence type="ECO:0000256" key="2">
    <source>
        <dbReference type="ARBA" id="ARBA00007511"/>
    </source>
</evidence>
<evidence type="ECO:0000256" key="1">
    <source>
        <dbReference type="ARBA" id="ARBA00004141"/>
    </source>
</evidence>
<evidence type="ECO:0000313" key="8">
    <source>
        <dbReference type="Proteomes" id="UP000095658"/>
    </source>
</evidence>
<dbReference type="SUPFAM" id="SSF103473">
    <property type="entry name" value="MFS general substrate transporter"/>
    <property type="match status" value="1"/>
</dbReference>
<dbReference type="NCBIfam" id="TIGR03716">
    <property type="entry name" value="R_switched_YkoY"/>
    <property type="match status" value="1"/>
</dbReference>
<name>A0A1E7DRP2_9BACI</name>
<keyword evidence="3 6" id="KW-0812">Transmembrane</keyword>
<dbReference type="PANTHER" id="PTHR30238:SF4">
    <property type="entry name" value="SLL1022 PROTEIN"/>
    <property type="match status" value="1"/>
</dbReference>
<feature type="transmembrane region" description="Helical" evidence="6">
    <location>
        <begin position="157"/>
        <end position="179"/>
    </location>
</feature>
<dbReference type="AlphaFoldDB" id="A0A1E7DRP2"/>
<dbReference type="OrthoDB" id="9806211at2"/>
<evidence type="ECO:0008006" key="9">
    <source>
        <dbReference type="Google" id="ProtNLM"/>
    </source>
</evidence>
<evidence type="ECO:0000256" key="6">
    <source>
        <dbReference type="SAM" id="Phobius"/>
    </source>
</evidence>
<sequence length="271" mass="29691">MDIALLLEYGWVLIILIGLEGILAADNALVIATMVKHLPPEQRKKALFYGLAGAFVFRFGSLFIISYLVHIWQVQAIGALYLFGIAIYHLVKKFVLKSHLKKEEKDKKGSGFWMTVIKVELADIAFAVDAILAAVALAITLPGTNLPTIGGLDGGHFAIVLAGGIIGLVIMRFAAGYFVILLDRKPGLETAAFLVVAWVGVKLGVYALSHPELAIISEDFGKGTTWKMIFWSVLLLIGVGGWFLSKDKQPNDLKEKEENEEVLKESNVLKK</sequence>
<dbReference type="InterPro" id="IPR005496">
    <property type="entry name" value="Integral_membrane_TerC"/>
</dbReference>
<protein>
    <recommendedName>
        <fullName evidence="9">TerC family protein</fullName>
    </recommendedName>
</protein>
<dbReference type="InterPro" id="IPR022493">
    <property type="entry name" value="CHP03716_TM_YkoY"/>
</dbReference>
<feature type="transmembrane region" description="Helical" evidence="6">
    <location>
        <begin position="112"/>
        <end position="137"/>
    </location>
</feature>
<dbReference type="RefSeq" id="WP_069937686.1">
    <property type="nucleotide sequence ID" value="NZ_MAMP01000012.1"/>
</dbReference>
<dbReference type="STRING" id="1714016.BA724_02455"/>
<feature type="transmembrane region" description="Helical" evidence="6">
    <location>
        <begin position="47"/>
        <end position="65"/>
    </location>
</feature>
<dbReference type="InterPro" id="IPR036259">
    <property type="entry name" value="MFS_trans_sf"/>
</dbReference>
<feature type="transmembrane region" description="Helical" evidence="6">
    <location>
        <begin position="191"/>
        <end position="208"/>
    </location>
</feature>
<evidence type="ECO:0000256" key="3">
    <source>
        <dbReference type="ARBA" id="ARBA00022692"/>
    </source>
</evidence>
<dbReference type="Proteomes" id="UP000095658">
    <property type="component" value="Unassembled WGS sequence"/>
</dbReference>
<evidence type="ECO:0000256" key="5">
    <source>
        <dbReference type="ARBA" id="ARBA00023136"/>
    </source>
</evidence>
<feature type="transmembrane region" description="Helical" evidence="6">
    <location>
        <begin position="12"/>
        <end position="35"/>
    </location>
</feature>
<accession>A0A1E7DRP2</accession>
<reference evidence="7 8" key="1">
    <citation type="submission" date="2016-06" db="EMBL/GenBank/DDBJ databases">
        <title>Domibacillus iocasae genome sequencing.</title>
        <authorList>
            <person name="Verma A."/>
            <person name="Pal Y."/>
            <person name="Ojha A.K."/>
            <person name="Krishnamurthi S."/>
        </authorList>
    </citation>
    <scope>NUCLEOTIDE SEQUENCE [LARGE SCALE GENOMIC DNA]</scope>
    <source>
        <strain evidence="7 8">DSM 29979</strain>
    </source>
</reference>
<evidence type="ECO:0000256" key="4">
    <source>
        <dbReference type="ARBA" id="ARBA00022989"/>
    </source>
</evidence>
<dbReference type="Pfam" id="PF03741">
    <property type="entry name" value="TerC"/>
    <property type="match status" value="1"/>
</dbReference>
<proteinExistence type="inferred from homology"/>
<keyword evidence="8" id="KW-1185">Reference proteome</keyword>
<gene>
    <name evidence="7" type="ORF">BA724_02455</name>
</gene>
<organism evidence="7 8">
    <name type="scientific">Domibacillus iocasae</name>
    <dbReference type="NCBI Taxonomy" id="1714016"/>
    <lineage>
        <taxon>Bacteria</taxon>
        <taxon>Bacillati</taxon>
        <taxon>Bacillota</taxon>
        <taxon>Bacilli</taxon>
        <taxon>Bacillales</taxon>
        <taxon>Bacillaceae</taxon>
        <taxon>Domibacillus</taxon>
    </lineage>
</organism>